<dbReference type="GO" id="GO:0010506">
    <property type="term" value="P:regulation of autophagy"/>
    <property type="evidence" value="ECO:0007669"/>
    <property type="project" value="TreeGrafter"/>
</dbReference>
<keyword evidence="2" id="KW-1185">Reference proteome</keyword>
<dbReference type="GO" id="GO:0009267">
    <property type="term" value="P:cellular response to starvation"/>
    <property type="evidence" value="ECO:0007669"/>
    <property type="project" value="TreeGrafter"/>
</dbReference>
<dbReference type="SUPFAM" id="SSF50978">
    <property type="entry name" value="WD40 repeat-like"/>
    <property type="match status" value="1"/>
</dbReference>
<evidence type="ECO:0000313" key="2">
    <source>
        <dbReference type="Proteomes" id="UP000594454"/>
    </source>
</evidence>
<dbReference type="GO" id="GO:0038202">
    <property type="term" value="P:TORC1 signaling"/>
    <property type="evidence" value="ECO:0007669"/>
    <property type="project" value="TreeGrafter"/>
</dbReference>
<dbReference type="InterPro" id="IPR015943">
    <property type="entry name" value="WD40/YVTN_repeat-like_dom_sf"/>
</dbReference>
<reference evidence="1 2" key="1">
    <citation type="submission" date="2020-11" db="EMBL/GenBank/DDBJ databases">
        <authorList>
            <person name="Wallbank WR R."/>
            <person name="Pardo Diaz C."/>
            <person name="Kozak K."/>
            <person name="Martin S."/>
            <person name="Jiggins C."/>
            <person name="Moest M."/>
            <person name="Warren A I."/>
            <person name="Generalovic N T."/>
            <person name="Byers J.R.P. K."/>
            <person name="Montejo-Kovacevich G."/>
            <person name="Yen C E."/>
        </authorList>
    </citation>
    <scope>NUCLEOTIDE SEQUENCE [LARGE SCALE GENOMIC DNA]</scope>
</reference>
<dbReference type="GO" id="GO:0005737">
    <property type="term" value="C:cytoplasm"/>
    <property type="evidence" value="ECO:0007669"/>
    <property type="project" value="TreeGrafter"/>
</dbReference>
<name>A0A7R8UDU2_HERIL</name>
<protein>
    <submittedName>
        <fullName evidence="1">Uncharacterized protein</fullName>
    </submittedName>
</protein>
<dbReference type="GO" id="GO:0071230">
    <property type="term" value="P:cellular response to amino acid stimulus"/>
    <property type="evidence" value="ECO:0007669"/>
    <property type="project" value="TreeGrafter"/>
</dbReference>
<dbReference type="EMBL" id="LR899009">
    <property type="protein sequence ID" value="CAD7078941.1"/>
    <property type="molecule type" value="Genomic_DNA"/>
</dbReference>
<evidence type="ECO:0000313" key="1">
    <source>
        <dbReference type="EMBL" id="CAD7078941.1"/>
    </source>
</evidence>
<dbReference type="InterPro" id="IPR004083">
    <property type="entry name" value="Raptor"/>
</dbReference>
<dbReference type="GO" id="GO:0031931">
    <property type="term" value="C:TORC1 complex"/>
    <property type="evidence" value="ECO:0007669"/>
    <property type="project" value="InterPro"/>
</dbReference>
<dbReference type="InterPro" id="IPR036322">
    <property type="entry name" value="WD40_repeat_dom_sf"/>
</dbReference>
<dbReference type="PANTHER" id="PTHR12848:SF16">
    <property type="entry name" value="REGULATORY-ASSOCIATED PROTEIN OF MTOR"/>
    <property type="match status" value="1"/>
</dbReference>
<dbReference type="AlphaFoldDB" id="A0A7R8UDU2"/>
<dbReference type="PANTHER" id="PTHR12848">
    <property type="entry name" value="REGULATORY-ASSOCIATED PROTEIN OF MTOR"/>
    <property type="match status" value="1"/>
</dbReference>
<dbReference type="GO" id="GO:0030674">
    <property type="term" value="F:protein-macromolecule adaptor activity"/>
    <property type="evidence" value="ECO:0007669"/>
    <property type="project" value="TreeGrafter"/>
</dbReference>
<gene>
    <name evidence="1" type="ORF">HERILL_LOCUS2180</name>
</gene>
<sequence length="98" mass="11060">MRIWDIESEMRFYDIPPGSESSVRVLSSSPNETMAAGFSDGSIRLFDKRCSKQSARVMTYREHQAPILAACLRESLVSGWYRNVPIPFEGTLTLTLLS</sequence>
<dbReference type="InParanoid" id="A0A7R8UDU2"/>
<organism evidence="1 2">
    <name type="scientific">Hermetia illucens</name>
    <name type="common">Black soldier fly</name>
    <dbReference type="NCBI Taxonomy" id="343691"/>
    <lineage>
        <taxon>Eukaryota</taxon>
        <taxon>Metazoa</taxon>
        <taxon>Ecdysozoa</taxon>
        <taxon>Arthropoda</taxon>
        <taxon>Hexapoda</taxon>
        <taxon>Insecta</taxon>
        <taxon>Pterygota</taxon>
        <taxon>Neoptera</taxon>
        <taxon>Endopterygota</taxon>
        <taxon>Diptera</taxon>
        <taxon>Brachycera</taxon>
        <taxon>Stratiomyomorpha</taxon>
        <taxon>Stratiomyidae</taxon>
        <taxon>Hermetiinae</taxon>
        <taxon>Hermetia</taxon>
    </lineage>
</organism>
<dbReference type="Gene3D" id="2.130.10.10">
    <property type="entry name" value="YVTN repeat-like/Quinoprotein amine dehydrogenase"/>
    <property type="match status" value="1"/>
</dbReference>
<accession>A0A7R8UDU2</accession>
<dbReference type="Proteomes" id="UP000594454">
    <property type="component" value="Chromosome 1"/>
</dbReference>
<proteinExistence type="predicted"/>
<dbReference type="GO" id="GO:0030307">
    <property type="term" value="P:positive regulation of cell growth"/>
    <property type="evidence" value="ECO:0007669"/>
    <property type="project" value="TreeGrafter"/>
</dbReference>